<dbReference type="Pfam" id="PF00072">
    <property type="entry name" value="Response_reg"/>
    <property type="match status" value="1"/>
</dbReference>
<sequence length="318" mass="34837">MLLLQSGLLLAGLALLLTSAPGAWLAVLLLASTLNLAAVAVGCLRESPRHAEPAAGAPAPLTPPQAAPSVELVAAGEEQLRRRLQALEDDLARREQRLERLTAGRDRPREESRLKSDYLTLLGRELQPLKVRLDALLTPQDEQPLGGPQRHALEELRDRLGDLAVLLEDIAGEEPAATEAPPAHRESRVLIVDDGPVNLMLARQVLEREGLVVRTATSGAEALASLEQLPFDLVLMDIFMPGMDGMETSRRWRDVEAAHYPDHRSVLVALTANASVEDRQRFAEAGLDDYLAKPYRPQELIALVRRWLPARPDALDTP</sequence>
<dbReference type="InterPro" id="IPR011006">
    <property type="entry name" value="CheY-like_superfamily"/>
</dbReference>
<name>A0ABY9H385_9GAMM</name>
<evidence type="ECO:0000313" key="6">
    <source>
        <dbReference type="Proteomes" id="UP001235344"/>
    </source>
</evidence>
<dbReference type="PANTHER" id="PTHR45339:SF6">
    <property type="entry name" value="SENSORY HISTIDINE PROTEIN KINASE"/>
    <property type="match status" value="1"/>
</dbReference>
<organism evidence="5 6">
    <name type="scientific">Halomonas alkalicola</name>
    <dbReference type="NCBI Taxonomy" id="1930622"/>
    <lineage>
        <taxon>Bacteria</taxon>
        <taxon>Pseudomonadati</taxon>
        <taxon>Pseudomonadota</taxon>
        <taxon>Gammaproteobacteria</taxon>
        <taxon>Oceanospirillales</taxon>
        <taxon>Halomonadaceae</taxon>
        <taxon>Halomonas</taxon>
    </lineage>
</organism>
<dbReference type="SMART" id="SM00448">
    <property type="entry name" value="REC"/>
    <property type="match status" value="1"/>
</dbReference>
<accession>A0ABY9H385</accession>
<reference evidence="5 6" key="1">
    <citation type="submission" date="2023-08" db="EMBL/GenBank/DDBJ databases">
        <title>Transcriptome Analysis of Halomonas alkalicola CICC 11012s to Identify the Genes Involved in Alkaline Tolerances.</title>
        <authorList>
            <person name="Zhai L."/>
        </authorList>
    </citation>
    <scope>NUCLEOTIDE SEQUENCE [LARGE SCALE GENOMIC DNA]</scope>
    <source>
        <strain evidence="5 6">CICC 11012s</strain>
    </source>
</reference>
<keyword evidence="6" id="KW-1185">Reference proteome</keyword>
<feature type="coiled-coil region" evidence="3">
    <location>
        <begin position="77"/>
        <end position="104"/>
    </location>
</feature>
<evidence type="ECO:0000259" key="4">
    <source>
        <dbReference type="PROSITE" id="PS50110"/>
    </source>
</evidence>
<dbReference type="PANTHER" id="PTHR45339">
    <property type="entry name" value="HYBRID SIGNAL TRANSDUCTION HISTIDINE KINASE J"/>
    <property type="match status" value="1"/>
</dbReference>
<evidence type="ECO:0000313" key="5">
    <source>
        <dbReference type="EMBL" id="WLI72929.1"/>
    </source>
</evidence>
<dbReference type="Gene3D" id="3.40.50.2300">
    <property type="match status" value="1"/>
</dbReference>
<feature type="domain" description="Response regulatory" evidence="4">
    <location>
        <begin position="188"/>
        <end position="308"/>
    </location>
</feature>
<evidence type="ECO:0000256" key="1">
    <source>
        <dbReference type="ARBA" id="ARBA00022553"/>
    </source>
</evidence>
<proteinExistence type="predicted"/>
<evidence type="ECO:0000256" key="3">
    <source>
        <dbReference type="SAM" id="Coils"/>
    </source>
</evidence>
<dbReference type="PROSITE" id="PS50110">
    <property type="entry name" value="RESPONSE_REGULATORY"/>
    <property type="match status" value="1"/>
</dbReference>
<keyword evidence="1 2" id="KW-0597">Phosphoprotein</keyword>
<dbReference type="EMBL" id="CP131913">
    <property type="protein sequence ID" value="WLI72929.1"/>
    <property type="molecule type" value="Genomic_DNA"/>
</dbReference>
<keyword evidence="3" id="KW-0175">Coiled coil</keyword>
<dbReference type="InterPro" id="IPR001789">
    <property type="entry name" value="Sig_transdc_resp-reg_receiver"/>
</dbReference>
<gene>
    <name evidence="5" type="ORF">B6N23_14385</name>
</gene>
<protein>
    <submittedName>
        <fullName evidence="5">Response regulator</fullName>
    </submittedName>
</protein>
<dbReference type="CDD" id="cd17546">
    <property type="entry name" value="REC_hyHK_CKI1_RcsC-like"/>
    <property type="match status" value="1"/>
</dbReference>
<feature type="modified residue" description="4-aspartylphosphate" evidence="2">
    <location>
        <position position="237"/>
    </location>
</feature>
<evidence type="ECO:0000256" key="2">
    <source>
        <dbReference type="PROSITE-ProRule" id="PRU00169"/>
    </source>
</evidence>
<dbReference type="Proteomes" id="UP001235344">
    <property type="component" value="Chromosome"/>
</dbReference>
<dbReference type="RefSeq" id="WP_305500101.1">
    <property type="nucleotide sequence ID" value="NZ_CP131913.1"/>
</dbReference>
<dbReference type="SUPFAM" id="SSF52172">
    <property type="entry name" value="CheY-like"/>
    <property type="match status" value="1"/>
</dbReference>